<name>A0A6G1C115_9ORYZ</name>
<feature type="compositionally biased region" description="Polar residues" evidence="1">
    <location>
        <begin position="56"/>
        <end position="68"/>
    </location>
</feature>
<dbReference type="Proteomes" id="UP000479710">
    <property type="component" value="Unassembled WGS sequence"/>
</dbReference>
<dbReference type="AlphaFoldDB" id="A0A6G1C115"/>
<keyword evidence="3" id="KW-1185">Reference proteome</keyword>
<dbReference type="EMBL" id="SPHZ02000011">
    <property type="protein sequence ID" value="KAF0893691.1"/>
    <property type="molecule type" value="Genomic_DNA"/>
</dbReference>
<sequence>MAGDTLSWRKEGACLVPQALAPLPKESHPRQTCMQIRLAWKEKKPTVLLPIPRTRAGTSLSEGDNGLNTKEGKGKMAGSTHGWPDRALSA</sequence>
<evidence type="ECO:0000256" key="1">
    <source>
        <dbReference type="SAM" id="MobiDB-lite"/>
    </source>
</evidence>
<proteinExistence type="predicted"/>
<evidence type="ECO:0000313" key="3">
    <source>
        <dbReference type="Proteomes" id="UP000479710"/>
    </source>
</evidence>
<reference evidence="2 3" key="1">
    <citation type="submission" date="2019-11" db="EMBL/GenBank/DDBJ databases">
        <title>Whole genome sequence of Oryza granulata.</title>
        <authorList>
            <person name="Li W."/>
        </authorList>
    </citation>
    <scope>NUCLEOTIDE SEQUENCE [LARGE SCALE GENOMIC DNA]</scope>
    <source>
        <strain evidence="3">cv. Menghai</strain>
        <tissue evidence="2">Leaf</tissue>
    </source>
</reference>
<feature type="region of interest" description="Disordered" evidence="1">
    <location>
        <begin position="51"/>
        <end position="90"/>
    </location>
</feature>
<comment type="caution">
    <text evidence="2">The sequence shown here is derived from an EMBL/GenBank/DDBJ whole genome shotgun (WGS) entry which is preliminary data.</text>
</comment>
<accession>A0A6G1C115</accession>
<gene>
    <name evidence="2" type="ORF">E2562_029190</name>
</gene>
<protein>
    <submittedName>
        <fullName evidence="2">Uncharacterized protein</fullName>
    </submittedName>
</protein>
<evidence type="ECO:0000313" key="2">
    <source>
        <dbReference type="EMBL" id="KAF0893691.1"/>
    </source>
</evidence>
<organism evidence="2 3">
    <name type="scientific">Oryza meyeriana var. granulata</name>
    <dbReference type="NCBI Taxonomy" id="110450"/>
    <lineage>
        <taxon>Eukaryota</taxon>
        <taxon>Viridiplantae</taxon>
        <taxon>Streptophyta</taxon>
        <taxon>Embryophyta</taxon>
        <taxon>Tracheophyta</taxon>
        <taxon>Spermatophyta</taxon>
        <taxon>Magnoliopsida</taxon>
        <taxon>Liliopsida</taxon>
        <taxon>Poales</taxon>
        <taxon>Poaceae</taxon>
        <taxon>BOP clade</taxon>
        <taxon>Oryzoideae</taxon>
        <taxon>Oryzeae</taxon>
        <taxon>Oryzinae</taxon>
        <taxon>Oryza</taxon>
        <taxon>Oryza meyeriana</taxon>
    </lineage>
</organism>